<reference evidence="7" key="2">
    <citation type="submission" date="2025-09" db="UniProtKB">
        <authorList>
            <consortium name="Ensembl"/>
        </authorList>
    </citation>
    <scope>IDENTIFICATION</scope>
</reference>
<reference evidence="7" key="1">
    <citation type="submission" date="2025-08" db="UniProtKB">
        <authorList>
            <consortium name="Ensembl"/>
        </authorList>
    </citation>
    <scope>IDENTIFICATION</scope>
</reference>
<dbReference type="PANTHER" id="PTHR24342:SF21">
    <property type="entry name" value="TRIO RHO GUANINE NUCLEOTIDE EXCHANGE FACTOR"/>
    <property type="match status" value="1"/>
</dbReference>
<evidence type="ECO:0000313" key="7">
    <source>
        <dbReference type="Ensembl" id="ENSCABP00000028077.1"/>
    </source>
</evidence>
<dbReference type="SUPFAM" id="SSF56112">
    <property type="entry name" value="Protein kinase-like (PK-like)"/>
    <property type="match status" value="1"/>
</dbReference>
<dbReference type="GO" id="GO:0005524">
    <property type="term" value="F:ATP binding"/>
    <property type="evidence" value="ECO:0007669"/>
    <property type="project" value="UniProtKB-KW"/>
</dbReference>
<dbReference type="Pfam" id="PF00069">
    <property type="entry name" value="Pkinase"/>
    <property type="match status" value="1"/>
</dbReference>
<dbReference type="Proteomes" id="UP000694404">
    <property type="component" value="Unplaced"/>
</dbReference>
<dbReference type="PROSITE" id="PS50011">
    <property type="entry name" value="PROTEIN_KINASE_DOM"/>
    <property type="match status" value="1"/>
</dbReference>
<dbReference type="Ensembl" id="ENSCABT00000030753.1">
    <property type="protein sequence ID" value="ENSCABP00000028077.1"/>
    <property type="gene ID" value="ENSCABG00000020623.1"/>
</dbReference>
<feature type="domain" description="Protein kinase" evidence="6">
    <location>
        <begin position="1"/>
        <end position="79"/>
    </location>
</feature>
<dbReference type="Gene3D" id="3.30.200.20">
    <property type="entry name" value="Phosphorylase Kinase, domain 1"/>
    <property type="match status" value="1"/>
</dbReference>
<keyword evidence="2" id="KW-0808">Transferase</keyword>
<keyword evidence="5" id="KW-0067">ATP-binding</keyword>
<dbReference type="AlphaFoldDB" id="A0A8C0J775"/>
<accession>A0A8C0J775</accession>
<organism evidence="7 8">
    <name type="scientific">Chelonoidis abingdonii</name>
    <name type="common">Abingdon island giant tortoise</name>
    <name type="synonym">Testudo abingdonii</name>
    <dbReference type="NCBI Taxonomy" id="106734"/>
    <lineage>
        <taxon>Eukaryota</taxon>
        <taxon>Metazoa</taxon>
        <taxon>Chordata</taxon>
        <taxon>Craniata</taxon>
        <taxon>Vertebrata</taxon>
        <taxon>Euteleostomi</taxon>
        <taxon>Archelosauria</taxon>
        <taxon>Testudinata</taxon>
        <taxon>Testudines</taxon>
        <taxon>Cryptodira</taxon>
        <taxon>Durocryptodira</taxon>
        <taxon>Testudinoidea</taxon>
        <taxon>Testudinidae</taxon>
        <taxon>Chelonoidis</taxon>
    </lineage>
</organism>
<proteinExistence type="predicted"/>
<sequence>MAENIFLGRFSVVKKCDQKGTKRAVATKFVNKKLMKRDQVTHELGIMQNLQHPQLIGLLDTFETSTSYILVLEMCVGSK</sequence>
<dbReference type="GO" id="GO:0035556">
    <property type="term" value="P:intracellular signal transduction"/>
    <property type="evidence" value="ECO:0007669"/>
    <property type="project" value="TreeGrafter"/>
</dbReference>
<name>A0A8C0J775_CHEAB</name>
<keyword evidence="3" id="KW-0547">Nucleotide-binding</keyword>
<keyword evidence="4" id="KW-0418">Kinase</keyword>
<dbReference type="PANTHER" id="PTHR24342">
    <property type="entry name" value="SERINE/THREONINE-PROTEIN KINASE 17"/>
    <property type="match status" value="1"/>
</dbReference>
<evidence type="ECO:0000256" key="2">
    <source>
        <dbReference type="ARBA" id="ARBA00022679"/>
    </source>
</evidence>
<dbReference type="InterPro" id="IPR000719">
    <property type="entry name" value="Prot_kinase_dom"/>
</dbReference>
<dbReference type="GO" id="GO:0043065">
    <property type="term" value="P:positive regulation of apoptotic process"/>
    <property type="evidence" value="ECO:0007669"/>
    <property type="project" value="TreeGrafter"/>
</dbReference>
<keyword evidence="8" id="KW-1185">Reference proteome</keyword>
<evidence type="ECO:0000256" key="3">
    <source>
        <dbReference type="ARBA" id="ARBA00022741"/>
    </source>
</evidence>
<evidence type="ECO:0000256" key="1">
    <source>
        <dbReference type="ARBA" id="ARBA00022527"/>
    </source>
</evidence>
<keyword evidence="1" id="KW-0723">Serine/threonine-protein kinase</keyword>
<protein>
    <recommendedName>
        <fullName evidence="6">Protein kinase domain-containing protein</fullName>
    </recommendedName>
</protein>
<evidence type="ECO:0000259" key="6">
    <source>
        <dbReference type="PROSITE" id="PS50011"/>
    </source>
</evidence>
<dbReference type="GO" id="GO:0004674">
    <property type="term" value="F:protein serine/threonine kinase activity"/>
    <property type="evidence" value="ECO:0007669"/>
    <property type="project" value="UniProtKB-KW"/>
</dbReference>
<evidence type="ECO:0000256" key="5">
    <source>
        <dbReference type="ARBA" id="ARBA00022840"/>
    </source>
</evidence>
<dbReference type="GeneTree" id="ENSGT00940000166969"/>
<evidence type="ECO:0000313" key="8">
    <source>
        <dbReference type="Proteomes" id="UP000694404"/>
    </source>
</evidence>
<evidence type="ECO:0000256" key="4">
    <source>
        <dbReference type="ARBA" id="ARBA00022777"/>
    </source>
</evidence>
<dbReference type="GO" id="GO:0005634">
    <property type="term" value="C:nucleus"/>
    <property type="evidence" value="ECO:0007669"/>
    <property type="project" value="TreeGrafter"/>
</dbReference>
<dbReference type="InterPro" id="IPR011009">
    <property type="entry name" value="Kinase-like_dom_sf"/>
</dbReference>